<proteinExistence type="predicted"/>
<gene>
    <name evidence="1" type="ORF">PsorP6_003556</name>
</gene>
<dbReference type="Proteomes" id="UP001163321">
    <property type="component" value="Chromosome 8"/>
</dbReference>
<reference evidence="1 2" key="1">
    <citation type="journal article" date="2022" name="bioRxiv">
        <title>The genome of the oomycete Peronosclerospora sorghi, a cosmopolitan pathogen of maize and sorghum, is inflated with dispersed pseudogenes.</title>
        <authorList>
            <person name="Fletcher K."/>
            <person name="Martin F."/>
            <person name="Isakeit T."/>
            <person name="Cavanaugh K."/>
            <person name="Magill C."/>
            <person name="Michelmore R."/>
        </authorList>
    </citation>
    <scope>NUCLEOTIDE SEQUENCE [LARGE SCALE GENOMIC DNA]</scope>
    <source>
        <strain evidence="1">P6</strain>
    </source>
</reference>
<evidence type="ECO:0000313" key="2">
    <source>
        <dbReference type="Proteomes" id="UP001163321"/>
    </source>
</evidence>
<evidence type="ECO:0000313" key="1">
    <source>
        <dbReference type="EMBL" id="KAI9908412.1"/>
    </source>
</evidence>
<sequence length="86" mass="9884">MSVEEYIANLTNQPDGADLNIKTIFTRVKELSKKVRGSVQQQEKFAVIVNYQQPEEANKGISTLVDNNATRWNSTFKMFQHVLLLR</sequence>
<accession>A0ACC0VQC5</accession>
<name>A0ACC0VQC5_9STRA</name>
<protein>
    <submittedName>
        <fullName evidence="1">Uncharacterized protein</fullName>
    </submittedName>
</protein>
<keyword evidence="2" id="KW-1185">Reference proteome</keyword>
<organism evidence="1 2">
    <name type="scientific">Peronosclerospora sorghi</name>
    <dbReference type="NCBI Taxonomy" id="230839"/>
    <lineage>
        <taxon>Eukaryota</taxon>
        <taxon>Sar</taxon>
        <taxon>Stramenopiles</taxon>
        <taxon>Oomycota</taxon>
        <taxon>Peronosporomycetes</taxon>
        <taxon>Peronosporales</taxon>
        <taxon>Peronosporaceae</taxon>
        <taxon>Peronosclerospora</taxon>
    </lineage>
</organism>
<dbReference type="EMBL" id="CM047587">
    <property type="protein sequence ID" value="KAI9908412.1"/>
    <property type="molecule type" value="Genomic_DNA"/>
</dbReference>
<comment type="caution">
    <text evidence="1">The sequence shown here is derived from an EMBL/GenBank/DDBJ whole genome shotgun (WGS) entry which is preliminary data.</text>
</comment>